<dbReference type="SUPFAM" id="SSF48350">
    <property type="entry name" value="GTPase activation domain, GAP"/>
    <property type="match status" value="1"/>
</dbReference>
<dbReference type="FunCoup" id="A0A6L2PNH9">
    <property type="interactions" value="1045"/>
</dbReference>
<protein>
    <recommendedName>
        <fullName evidence="4">phosphoinositide 5-phosphatase</fullName>
        <ecNumber evidence="4">3.1.3.36</ecNumber>
    </recommendedName>
</protein>
<dbReference type="PANTHER" id="PTHR11200">
    <property type="entry name" value="INOSITOL 5-PHOSPHATASE"/>
    <property type="match status" value="1"/>
</dbReference>
<keyword evidence="13" id="KW-1185">Reference proteome</keyword>
<dbReference type="Gene3D" id="1.10.555.10">
    <property type="entry name" value="Rho GTPase activation protein"/>
    <property type="match status" value="1"/>
</dbReference>
<evidence type="ECO:0000256" key="5">
    <source>
        <dbReference type="ARBA" id="ARBA00022753"/>
    </source>
</evidence>
<dbReference type="Pfam" id="PF00620">
    <property type="entry name" value="RhoGAP"/>
    <property type="match status" value="1"/>
</dbReference>
<dbReference type="GO" id="GO:0052745">
    <property type="term" value="F:inositol phosphate phosphatase activity"/>
    <property type="evidence" value="ECO:0007669"/>
    <property type="project" value="InterPro"/>
</dbReference>
<dbReference type="SMART" id="SM00128">
    <property type="entry name" value="IPPc"/>
    <property type="match status" value="1"/>
</dbReference>
<dbReference type="InterPro" id="IPR000198">
    <property type="entry name" value="RhoGAP_dom"/>
</dbReference>
<comment type="similarity">
    <text evidence="3">Belongs to the inositol 1,4,5-trisphosphate 5-phosphatase type II family.</text>
</comment>
<dbReference type="PROSITE" id="PS50238">
    <property type="entry name" value="RHOGAP"/>
    <property type="match status" value="1"/>
</dbReference>
<dbReference type="FunFam" id="1.10.555.10:FF:000012">
    <property type="entry name" value="Putative inositol polyphosphate 5-phosphatase OCRL-1"/>
    <property type="match status" value="1"/>
</dbReference>
<dbReference type="GO" id="GO:0046856">
    <property type="term" value="P:phosphatidylinositol dephosphorylation"/>
    <property type="evidence" value="ECO:0007669"/>
    <property type="project" value="InterPro"/>
</dbReference>
<feature type="region of interest" description="Disordered" evidence="10">
    <location>
        <begin position="124"/>
        <end position="148"/>
    </location>
</feature>
<dbReference type="Pfam" id="PF21310">
    <property type="entry name" value="OCRL-like_ASH"/>
    <property type="match status" value="1"/>
</dbReference>
<gene>
    <name evidence="12" type="ORF">Cfor_05597</name>
</gene>
<evidence type="ECO:0000256" key="1">
    <source>
        <dbReference type="ARBA" id="ARBA00004146"/>
    </source>
</evidence>
<dbReference type="EC" id="3.1.3.36" evidence="4"/>
<keyword evidence="6" id="KW-0378">Hydrolase</keyword>
<keyword evidence="5" id="KW-0967">Endosome</keyword>
<dbReference type="InterPro" id="IPR037793">
    <property type="entry name" value="OCRL1/INPP5B_INPP5c"/>
</dbReference>
<evidence type="ECO:0000256" key="4">
    <source>
        <dbReference type="ARBA" id="ARBA00013044"/>
    </source>
</evidence>
<dbReference type="InterPro" id="IPR031896">
    <property type="entry name" value="INPP5B_PH_dom"/>
</dbReference>
<dbReference type="SUPFAM" id="SSF56219">
    <property type="entry name" value="DNase I-like"/>
    <property type="match status" value="1"/>
</dbReference>
<dbReference type="InterPro" id="IPR047078">
    <property type="entry name" value="RhoGAP_OCRL1"/>
</dbReference>
<dbReference type="EMBL" id="BLKM01000468">
    <property type="protein sequence ID" value="GFG34151.1"/>
    <property type="molecule type" value="Genomic_DNA"/>
</dbReference>
<keyword evidence="7" id="KW-0443">Lipid metabolism</keyword>
<evidence type="ECO:0000256" key="3">
    <source>
        <dbReference type="ARBA" id="ARBA00005910"/>
    </source>
</evidence>
<evidence type="ECO:0000256" key="2">
    <source>
        <dbReference type="ARBA" id="ARBA00004580"/>
    </source>
</evidence>
<dbReference type="Pfam" id="PF16776">
    <property type="entry name" value="INPP5B_PH"/>
    <property type="match status" value="1"/>
</dbReference>
<dbReference type="GO" id="GO:0007165">
    <property type="term" value="P:signal transduction"/>
    <property type="evidence" value="ECO:0007669"/>
    <property type="project" value="InterPro"/>
</dbReference>
<name>A0A6L2PNH9_COPFO</name>
<dbReference type="InParanoid" id="A0A6L2PNH9"/>
<dbReference type="InterPro" id="IPR000300">
    <property type="entry name" value="IPPc"/>
</dbReference>
<comment type="subcellular location">
    <subcellularLocation>
        <location evidence="2">Cytoplasmic vesicle</location>
        <location evidence="2">Phagosome membrane</location>
    </subcellularLocation>
    <subcellularLocation>
        <location evidence="1">Early endosome membrane</location>
    </subcellularLocation>
</comment>
<feature type="compositionally biased region" description="Polar residues" evidence="10">
    <location>
        <begin position="126"/>
        <end position="142"/>
    </location>
</feature>
<keyword evidence="9" id="KW-0968">Cytoplasmic vesicle</keyword>
<dbReference type="FunFam" id="2.60.40.10:FF:000132">
    <property type="entry name" value="Inositol polyphosphate 5-phosphatase OCRL-1 isoform b"/>
    <property type="match status" value="1"/>
</dbReference>
<feature type="domain" description="Rho-GAP" evidence="11">
    <location>
        <begin position="664"/>
        <end position="845"/>
    </location>
</feature>
<organism evidence="12 13">
    <name type="scientific">Coptotermes formosanus</name>
    <name type="common">Formosan subterranean termite</name>
    <dbReference type="NCBI Taxonomy" id="36987"/>
    <lineage>
        <taxon>Eukaryota</taxon>
        <taxon>Metazoa</taxon>
        <taxon>Ecdysozoa</taxon>
        <taxon>Arthropoda</taxon>
        <taxon>Hexapoda</taxon>
        <taxon>Insecta</taxon>
        <taxon>Pterygota</taxon>
        <taxon>Neoptera</taxon>
        <taxon>Polyneoptera</taxon>
        <taxon>Dictyoptera</taxon>
        <taxon>Blattodea</taxon>
        <taxon>Blattoidea</taxon>
        <taxon>Termitoidae</taxon>
        <taxon>Rhinotermitidae</taxon>
        <taxon>Coptotermes</taxon>
    </lineage>
</organism>
<reference evidence="13" key="1">
    <citation type="submission" date="2020-01" db="EMBL/GenBank/DDBJ databases">
        <title>Draft genome sequence of the Termite Coptotermes fromosanus.</title>
        <authorList>
            <person name="Itakura S."/>
            <person name="Yosikawa Y."/>
            <person name="Umezawa K."/>
        </authorList>
    </citation>
    <scope>NUCLEOTIDE SEQUENCE [LARGE SCALE GENOMIC DNA]</scope>
</reference>
<dbReference type="Proteomes" id="UP000502823">
    <property type="component" value="Unassembled WGS sequence"/>
</dbReference>
<evidence type="ECO:0000256" key="8">
    <source>
        <dbReference type="ARBA" id="ARBA00023136"/>
    </source>
</evidence>
<evidence type="ECO:0000313" key="13">
    <source>
        <dbReference type="Proteomes" id="UP000502823"/>
    </source>
</evidence>
<evidence type="ECO:0000313" key="12">
    <source>
        <dbReference type="EMBL" id="GFG34151.1"/>
    </source>
</evidence>
<dbReference type="InterPro" id="IPR046985">
    <property type="entry name" value="IP5"/>
</dbReference>
<dbReference type="CDD" id="cd04380">
    <property type="entry name" value="RhoGAP_OCRL1"/>
    <property type="match status" value="1"/>
</dbReference>
<dbReference type="Gene3D" id="2.30.29.110">
    <property type="match status" value="1"/>
</dbReference>
<evidence type="ECO:0000256" key="6">
    <source>
        <dbReference type="ARBA" id="ARBA00022801"/>
    </source>
</evidence>
<dbReference type="Gene3D" id="3.60.10.10">
    <property type="entry name" value="Endonuclease/exonuclease/phosphatase"/>
    <property type="match status" value="1"/>
</dbReference>
<keyword evidence="8" id="KW-0472">Membrane</keyword>
<sequence>MQGWVRTSRVLALAEHDNNHALFVFMSSRMPPQLFSDLSIERVLPVDADFRCEIDTDSKHQDEIDVFVNISSRKLKLLFEMVPGIKTSNFVGEIFRAIEVFTKRRGPPPEFEWLHKYASGVGGQRNSGNSLSGMDNPTSDTLESGVEGLTGQDESLTDALLGSPEISVPRQSIAKGATPIAARESVIKYQMAMKEQHYTYTQVLRVYVGTWNVNGQPPTIGLSEWLAQDPEPPDIYAIGFQELDLSKEAFLFNDSPREEEWQEAVLNGLHKKARYHKVALVRLVGMMLLVFVQEQHAAYVRAVATETVGTGIMGKMGNKGGVGVRFDLHSTSLCFVNSHLAAHVEEYERRNQDYHDICSRMSFTRFLPPKGIKDHDQVYWLGDLNYRITDLDPWRVKDCIDSGNYLPLLTYDQLHQQHGLKNVFAGYQEGSITFRPTYKYDPGTDSWDSSEKNRAPAWCDRILWKGDGITQVAYRSHPELRISDHKPVSSLFDSQIRVIDAAKYRKIHEEVMKKLDKLENEFLPQVMVDNTEVIFDTIHYLESQTRDLIIANTGQVPVTFEFIKKLDDSSYCKDWLNIEPYSGFIMPGNKCDIKLEVFVDKKSACKLNSGEDKLYDILVLHLEGGKDIFITVTGTYERSCFGSSIEALVFISVPVREIPVGKLMELENAKEVTSTQDPYPIPKEIWFLVDHLYRHGLKQPHLFEQPGLNSELLQIRNWLDNGSPDPLPGSIHSVAEALLLLLESTAEPVIPYNLHSICLGAASNYLQCKQIVMQLPEHRKNVFLYLCAFLQEVLCHMSDNGLDTKTIEAMTRTEMYFIKYVVQCVLSISGLNEEQHVVLFAVPVV</sequence>
<dbReference type="InterPro" id="IPR048869">
    <property type="entry name" value="OCRL-1_2_ASH"/>
</dbReference>
<dbReference type="GO" id="GO:0030670">
    <property type="term" value="C:phagocytic vesicle membrane"/>
    <property type="evidence" value="ECO:0007669"/>
    <property type="project" value="UniProtKB-SubCell"/>
</dbReference>
<proteinExistence type="inferred from homology"/>
<evidence type="ECO:0000256" key="7">
    <source>
        <dbReference type="ARBA" id="ARBA00023098"/>
    </source>
</evidence>
<comment type="caution">
    <text evidence="12">The sequence shown here is derived from an EMBL/GenBank/DDBJ whole genome shotgun (WGS) entry which is preliminary data.</text>
</comment>
<evidence type="ECO:0000256" key="10">
    <source>
        <dbReference type="SAM" id="MobiDB-lite"/>
    </source>
</evidence>
<accession>A0A6L2PNH9</accession>
<dbReference type="GO" id="GO:0031901">
    <property type="term" value="C:early endosome membrane"/>
    <property type="evidence" value="ECO:0007669"/>
    <property type="project" value="UniProtKB-SubCell"/>
</dbReference>
<dbReference type="OrthoDB" id="7862313at2759"/>
<dbReference type="InterPro" id="IPR013783">
    <property type="entry name" value="Ig-like_fold"/>
</dbReference>
<evidence type="ECO:0000259" key="11">
    <source>
        <dbReference type="PROSITE" id="PS50238"/>
    </source>
</evidence>
<dbReference type="CDD" id="cd09093">
    <property type="entry name" value="INPP5c_INPP5B"/>
    <property type="match status" value="1"/>
</dbReference>
<dbReference type="InterPro" id="IPR036691">
    <property type="entry name" value="Endo/exonu/phosph_ase_sf"/>
</dbReference>
<dbReference type="PANTHER" id="PTHR11200:SF300">
    <property type="entry name" value="TYPE II INOSITOL 1,4,5-TRISPHOSPHATE 5-PHOSPHATASE"/>
    <property type="match status" value="1"/>
</dbReference>
<dbReference type="GO" id="GO:0004439">
    <property type="term" value="F:phosphatidylinositol-4,5-bisphosphate 5-phosphatase activity"/>
    <property type="evidence" value="ECO:0007669"/>
    <property type="project" value="UniProtKB-EC"/>
</dbReference>
<dbReference type="FunFam" id="3.60.10.10:FF:000004">
    <property type="entry name" value="Type II inositol 1,4,5-trisphosphate 5-phosphatase"/>
    <property type="match status" value="1"/>
</dbReference>
<dbReference type="Gene3D" id="2.60.40.10">
    <property type="entry name" value="Immunoglobulins"/>
    <property type="match status" value="1"/>
</dbReference>
<evidence type="ECO:0000256" key="9">
    <source>
        <dbReference type="ARBA" id="ARBA00023329"/>
    </source>
</evidence>
<dbReference type="AlphaFoldDB" id="A0A6L2PNH9"/>
<dbReference type="Pfam" id="PF22669">
    <property type="entry name" value="Exo_endo_phos2"/>
    <property type="match status" value="1"/>
</dbReference>
<dbReference type="InterPro" id="IPR008936">
    <property type="entry name" value="Rho_GTPase_activation_prot"/>
</dbReference>
<dbReference type="SMART" id="SM00324">
    <property type="entry name" value="RhoGAP"/>
    <property type="match status" value="1"/>
</dbReference>